<dbReference type="InterPro" id="IPR036322">
    <property type="entry name" value="WD40_repeat_dom_sf"/>
</dbReference>
<evidence type="ECO:0000313" key="5">
    <source>
        <dbReference type="Proteomes" id="UP000325849"/>
    </source>
</evidence>
<protein>
    <recommendedName>
        <fullName evidence="6">WD40 repeat domain-containing protein</fullName>
    </recommendedName>
</protein>
<keyword evidence="2" id="KW-0677">Repeat</keyword>
<evidence type="ECO:0000256" key="3">
    <source>
        <dbReference type="PROSITE-ProRule" id="PRU00221"/>
    </source>
</evidence>
<keyword evidence="1 3" id="KW-0853">WD repeat</keyword>
<dbReference type="AlphaFoldDB" id="A0A5N8VAQ9"/>
<keyword evidence="5" id="KW-1185">Reference proteome</keyword>
<feature type="repeat" description="WD" evidence="3">
    <location>
        <begin position="65"/>
        <end position="94"/>
    </location>
</feature>
<dbReference type="PROSITE" id="PS00678">
    <property type="entry name" value="WD_REPEATS_1"/>
    <property type="match status" value="3"/>
</dbReference>
<dbReference type="EMBL" id="VJZD01000045">
    <property type="protein sequence ID" value="MPY32351.1"/>
    <property type="molecule type" value="Genomic_DNA"/>
</dbReference>
<sequence length="263" mass="26507">APATATTGRPASVHALAVIAVRERPLVLTAGADGRPRAFDLREGTPCGPAFTPATTPVQALATTFLDDGPVLVSAGTDGLLNLWDVESGARRGLPLAGHVGGVNALACTTVGERPAVLSCGDDGSLRSWDLATGLPLAPPVQAHQGWATALSCTMTDDGVPLAVTGGQDGAVRLWDLSDPQHIRGYGDPLPAVGGVNALACGAGPDGPLVVSADDGAVRVWSPTAQDAVVSIGVPGAVQSLLACGDRLVLGCEWEIVVLRRVG</sequence>
<dbReference type="Gene3D" id="2.130.10.10">
    <property type="entry name" value="YVTN repeat-like/Quinoprotein amine dehydrogenase"/>
    <property type="match status" value="1"/>
</dbReference>
<comment type="caution">
    <text evidence="4">The sequence shown here is derived from an EMBL/GenBank/DDBJ whole genome shotgun (WGS) entry which is preliminary data.</text>
</comment>
<evidence type="ECO:0000256" key="1">
    <source>
        <dbReference type="ARBA" id="ARBA00022574"/>
    </source>
</evidence>
<dbReference type="PROSITE" id="PS50082">
    <property type="entry name" value="WD_REPEATS_2"/>
    <property type="match status" value="3"/>
</dbReference>
<dbReference type="PRINTS" id="PR00320">
    <property type="entry name" value="GPROTEINBRPT"/>
</dbReference>
<dbReference type="Proteomes" id="UP000325849">
    <property type="component" value="Unassembled WGS sequence"/>
</dbReference>
<dbReference type="SMART" id="SM00320">
    <property type="entry name" value="WD40"/>
    <property type="match status" value="4"/>
</dbReference>
<dbReference type="InterPro" id="IPR015943">
    <property type="entry name" value="WD40/YVTN_repeat-like_dom_sf"/>
</dbReference>
<feature type="repeat" description="WD" evidence="3">
    <location>
        <begin position="96"/>
        <end position="139"/>
    </location>
</feature>
<reference evidence="4 5" key="1">
    <citation type="submission" date="2019-07" db="EMBL/GenBank/DDBJ databases">
        <title>New species of Amycolatopsis and Streptomyces.</title>
        <authorList>
            <person name="Duangmal K."/>
            <person name="Teo W.F.A."/>
            <person name="Lipun K."/>
        </authorList>
    </citation>
    <scope>NUCLEOTIDE SEQUENCE [LARGE SCALE GENOMIC DNA]</scope>
    <source>
        <strain evidence="4 5">NBRC 109810</strain>
    </source>
</reference>
<dbReference type="InterPro" id="IPR001680">
    <property type="entry name" value="WD40_rpt"/>
</dbReference>
<evidence type="ECO:0000313" key="4">
    <source>
        <dbReference type="EMBL" id="MPY32351.1"/>
    </source>
</evidence>
<evidence type="ECO:0000256" key="2">
    <source>
        <dbReference type="ARBA" id="ARBA00022737"/>
    </source>
</evidence>
<evidence type="ECO:0008006" key="6">
    <source>
        <dbReference type="Google" id="ProtNLM"/>
    </source>
</evidence>
<feature type="non-terminal residue" evidence="4">
    <location>
        <position position="1"/>
    </location>
</feature>
<dbReference type="PANTHER" id="PTHR19848">
    <property type="entry name" value="WD40 REPEAT PROTEIN"/>
    <property type="match status" value="1"/>
</dbReference>
<dbReference type="InterPro" id="IPR020472">
    <property type="entry name" value="WD40_PAC1"/>
</dbReference>
<dbReference type="InterPro" id="IPR019775">
    <property type="entry name" value="WD40_repeat_CS"/>
</dbReference>
<organism evidence="4 5">
    <name type="scientific">Streptomyces adustus</name>
    <dbReference type="NCBI Taxonomy" id="1609272"/>
    <lineage>
        <taxon>Bacteria</taxon>
        <taxon>Bacillati</taxon>
        <taxon>Actinomycetota</taxon>
        <taxon>Actinomycetes</taxon>
        <taxon>Kitasatosporales</taxon>
        <taxon>Streptomycetaceae</taxon>
        <taxon>Streptomyces</taxon>
    </lineage>
</organism>
<feature type="repeat" description="WD" evidence="3">
    <location>
        <begin position="164"/>
        <end position="185"/>
    </location>
</feature>
<proteinExistence type="predicted"/>
<name>A0A5N8VAQ9_9ACTN</name>
<dbReference type="PANTHER" id="PTHR19848:SF8">
    <property type="entry name" value="F-BOX AND WD REPEAT DOMAIN CONTAINING 7"/>
    <property type="match status" value="1"/>
</dbReference>
<dbReference type="SUPFAM" id="SSF50978">
    <property type="entry name" value="WD40 repeat-like"/>
    <property type="match status" value="1"/>
</dbReference>
<dbReference type="Pfam" id="PF00400">
    <property type="entry name" value="WD40"/>
    <property type="match status" value="4"/>
</dbReference>
<accession>A0A5N8VAQ9</accession>
<gene>
    <name evidence="4" type="ORF">FNH09_14035</name>
</gene>